<dbReference type="Gene3D" id="1.10.287.950">
    <property type="entry name" value="Methyl-accepting chemotaxis protein"/>
    <property type="match status" value="1"/>
</dbReference>
<dbReference type="GO" id="GO:0016020">
    <property type="term" value="C:membrane"/>
    <property type="evidence" value="ECO:0007669"/>
    <property type="project" value="InterPro"/>
</dbReference>
<evidence type="ECO:0000256" key="4">
    <source>
        <dbReference type="SAM" id="Coils"/>
    </source>
</evidence>
<dbReference type="InterPro" id="IPR004089">
    <property type="entry name" value="MCPsignal_dom"/>
</dbReference>
<protein>
    <submittedName>
        <fullName evidence="6">Methyl-accepting chemotaxis protein</fullName>
    </submittedName>
</protein>
<evidence type="ECO:0000313" key="6">
    <source>
        <dbReference type="EMBL" id="CQR74745.1"/>
    </source>
</evidence>
<proteinExistence type="predicted"/>
<dbReference type="Pfam" id="PF22673">
    <property type="entry name" value="MCP-like_PDC_1"/>
    <property type="match status" value="1"/>
</dbReference>
<dbReference type="GO" id="GO:0006935">
    <property type="term" value="P:chemotaxis"/>
    <property type="evidence" value="ECO:0007669"/>
    <property type="project" value="UniProtKB-KW"/>
</dbReference>
<dbReference type="PROSITE" id="PS50111">
    <property type="entry name" value="CHEMOTAXIS_TRANSDUC_2"/>
    <property type="match status" value="1"/>
</dbReference>
<keyword evidence="2 3" id="KW-0807">Transducer</keyword>
<dbReference type="SUPFAM" id="SSF103190">
    <property type="entry name" value="Sensory domain-like"/>
    <property type="match status" value="1"/>
</dbReference>
<keyword evidence="1" id="KW-0145">Chemotaxis</keyword>
<reference evidence="7" key="1">
    <citation type="submission" date="2015-03" db="EMBL/GenBank/DDBJ databases">
        <authorList>
            <person name="Nijsse Bart"/>
        </authorList>
    </citation>
    <scope>NUCLEOTIDE SEQUENCE [LARGE SCALE GENOMIC DNA]</scope>
</reference>
<organism evidence="6 7">
    <name type="scientific">Sporomusa ovata</name>
    <dbReference type="NCBI Taxonomy" id="2378"/>
    <lineage>
        <taxon>Bacteria</taxon>
        <taxon>Bacillati</taxon>
        <taxon>Bacillota</taxon>
        <taxon>Negativicutes</taxon>
        <taxon>Selenomonadales</taxon>
        <taxon>Sporomusaceae</taxon>
        <taxon>Sporomusa</taxon>
    </lineage>
</organism>
<dbReference type="Gene3D" id="3.30.450.20">
    <property type="entry name" value="PAS domain"/>
    <property type="match status" value="1"/>
</dbReference>
<evidence type="ECO:0000313" key="7">
    <source>
        <dbReference type="Proteomes" id="UP000049855"/>
    </source>
</evidence>
<dbReference type="PANTHER" id="PTHR32089">
    <property type="entry name" value="METHYL-ACCEPTING CHEMOTAXIS PROTEIN MCPB"/>
    <property type="match status" value="1"/>
</dbReference>
<dbReference type="Proteomes" id="UP000049855">
    <property type="component" value="Unassembled WGS sequence"/>
</dbReference>
<dbReference type="SMART" id="SM00283">
    <property type="entry name" value="MA"/>
    <property type="match status" value="1"/>
</dbReference>
<dbReference type="Pfam" id="PF00015">
    <property type="entry name" value="MCPsignal"/>
    <property type="match status" value="1"/>
</dbReference>
<feature type="domain" description="Methyl-accepting transducer" evidence="5">
    <location>
        <begin position="77"/>
        <end position="313"/>
    </location>
</feature>
<dbReference type="RefSeq" id="WP_021166575.1">
    <property type="nucleotide sequence ID" value="NZ_CTRP01000015.1"/>
</dbReference>
<evidence type="ECO:0000256" key="3">
    <source>
        <dbReference type="PROSITE-ProRule" id="PRU00284"/>
    </source>
</evidence>
<accession>A0A0U1L5G6</accession>
<dbReference type="CDD" id="cd18773">
    <property type="entry name" value="PDC1_HK_sensor"/>
    <property type="match status" value="1"/>
</dbReference>
<dbReference type="SUPFAM" id="SSF58104">
    <property type="entry name" value="Methyl-accepting chemotaxis protein (MCP) signaling domain"/>
    <property type="match status" value="1"/>
</dbReference>
<dbReference type="PANTHER" id="PTHR32089:SF114">
    <property type="entry name" value="METHYL-ACCEPTING CHEMOTAXIS PROTEIN MCPB"/>
    <property type="match status" value="1"/>
</dbReference>
<dbReference type="InterPro" id="IPR029151">
    <property type="entry name" value="Sensor-like_sf"/>
</dbReference>
<evidence type="ECO:0000259" key="5">
    <source>
        <dbReference type="PROSITE" id="PS50111"/>
    </source>
</evidence>
<name>A0A0U1L5G6_9FIRM</name>
<sequence length="493" mass="51988">MAVWFGKNKAVEKLSKVTAGYLNGDMSIPIKIEEYPEEFRPLACNIAALSDMLRTFTRETQVSSSQVSAAVNQVNAVIGQAADLAEQVKQETNVVDGLSQDIAEATKNAAKQIDEVMVATQTITAVAGDIYQDSITSKNAAEQGCQAAAKVAVAMDSIRQATAEVNGKINALTKMAREIDSLLATIQGISAQTNLLALNASIEAARAGEHGRGFAVVAHEIQKLSDASAGAAHSANKLLAEIDGGVVSAAKAAEVGAGAVEAGAKEMREADASLQAIFAASTQVETKVAEASAARQHQLAATEKTADFLGQIAGIAEQAASRMMTVAASIEQQDKSLADTRKLGDVLANVADNLVATTGKITLVDINSHQQAELDGKIAKLRNLLAETVQDERILSMDAYNHTAIVNDLLLRQPELEAAWTNLPDGQFVVSLPPAGIANAKTREWFKQAMQGQFYVSEVYVSAISHQPCLTVSLPIRDGTENVIGVLGADLRL</sequence>
<evidence type="ECO:0000256" key="2">
    <source>
        <dbReference type="ARBA" id="ARBA00023224"/>
    </source>
</evidence>
<gene>
    <name evidence="6" type="ORF">SpAn4DRAFT_4102</name>
</gene>
<feature type="coiled-coil region" evidence="4">
    <location>
        <begin position="88"/>
        <end position="115"/>
    </location>
</feature>
<keyword evidence="4" id="KW-0175">Coiled coil</keyword>
<dbReference type="AlphaFoldDB" id="A0A0U1L5G6"/>
<dbReference type="GO" id="GO:0007165">
    <property type="term" value="P:signal transduction"/>
    <property type="evidence" value="ECO:0007669"/>
    <property type="project" value="UniProtKB-KW"/>
</dbReference>
<dbReference type="EMBL" id="CTRP01000015">
    <property type="protein sequence ID" value="CQR74745.1"/>
    <property type="molecule type" value="Genomic_DNA"/>
</dbReference>
<keyword evidence="7" id="KW-1185">Reference proteome</keyword>
<evidence type="ECO:0000256" key="1">
    <source>
        <dbReference type="ARBA" id="ARBA00022500"/>
    </source>
</evidence>